<evidence type="ECO:0000256" key="1">
    <source>
        <dbReference type="ARBA" id="ARBA00004123"/>
    </source>
</evidence>
<evidence type="ECO:0000313" key="8">
    <source>
        <dbReference type="Proteomes" id="UP000316079"/>
    </source>
</evidence>
<dbReference type="InterPro" id="IPR050140">
    <property type="entry name" value="SRY-related_HMG-box_TF-like"/>
</dbReference>
<dbReference type="SUPFAM" id="SSF47095">
    <property type="entry name" value="HMG-box"/>
    <property type="match status" value="1"/>
</dbReference>
<keyword evidence="8" id="KW-1185">Reference proteome</keyword>
<proteinExistence type="predicted"/>
<dbReference type="PANTHER" id="PTHR10270">
    <property type="entry name" value="SOX TRANSCRIPTION FACTOR"/>
    <property type="match status" value="1"/>
</dbReference>
<comment type="subcellular location">
    <subcellularLocation>
        <location evidence="1">Nucleus</location>
    </subcellularLocation>
</comment>
<name>A0A553P524_9TELE</name>
<dbReference type="STRING" id="623744.A0A553P524"/>
<dbReference type="Pfam" id="PF00505">
    <property type="entry name" value="HMG_box"/>
    <property type="match status" value="1"/>
</dbReference>
<dbReference type="SMART" id="SM00398">
    <property type="entry name" value="HMG"/>
    <property type="match status" value="1"/>
</dbReference>
<feature type="domain" description="HMG box" evidence="6">
    <location>
        <begin position="133"/>
        <end position="201"/>
    </location>
</feature>
<organism evidence="7 8">
    <name type="scientific">Danionella cerebrum</name>
    <dbReference type="NCBI Taxonomy" id="2873325"/>
    <lineage>
        <taxon>Eukaryota</taxon>
        <taxon>Metazoa</taxon>
        <taxon>Chordata</taxon>
        <taxon>Craniata</taxon>
        <taxon>Vertebrata</taxon>
        <taxon>Euteleostomi</taxon>
        <taxon>Actinopterygii</taxon>
        <taxon>Neopterygii</taxon>
        <taxon>Teleostei</taxon>
        <taxon>Ostariophysi</taxon>
        <taxon>Cypriniformes</taxon>
        <taxon>Danionidae</taxon>
        <taxon>Danioninae</taxon>
        <taxon>Danionella</taxon>
    </lineage>
</organism>
<dbReference type="GO" id="GO:0005634">
    <property type="term" value="C:nucleus"/>
    <property type="evidence" value="ECO:0007669"/>
    <property type="project" value="UniProtKB-SubCell"/>
</dbReference>
<dbReference type="AlphaFoldDB" id="A0A553P524"/>
<dbReference type="OrthoDB" id="6247875at2759"/>
<evidence type="ECO:0000256" key="4">
    <source>
        <dbReference type="PROSITE-ProRule" id="PRU00267"/>
    </source>
</evidence>
<feature type="compositionally biased region" description="Polar residues" evidence="5">
    <location>
        <begin position="1"/>
        <end position="11"/>
    </location>
</feature>
<feature type="region of interest" description="Disordered" evidence="5">
    <location>
        <begin position="1"/>
        <end position="35"/>
    </location>
</feature>
<evidence type="ECO:0000256" key="2">
    <source>
        <dbReference type="ARBA" id="ARBA00023125"/>
    </source>
</evidence>
<feature type="DNA-binding region" description="HMG box" evidence="4">
    <location>
        <begin position="133"/>
        <end position="201"/>
    </location>
</feature>
<dbReference type="Proteomes" id="UP000316079">
    <property type="component" value="Unassembled WGS sequence"/>
</dbReference>
<sequence length="363" mass="40789">MDSYFSTASQRSRIRPKTSACMDESRRKTTNSGRDADQLRLHCSRLCSEMEREAERRRNGSMGMFDTCEIRAAEQVQAPASLSHESSGQLSRAERASPAFELHRFWRSFTRFSSFPSQRGTSAVNMSKPADHIKRPMNAFMVWSRGQRRKMAQENPKMHNSEISKRLGAEWKLLSESEKRPYIDEAKRLRAQHMKEHPDYKYRPRRKPKNLLKKDRYVFPLPYLGDTDHLKGLPVSATDSLLASSEKARAFLPPTSAPYSFLDPSQFSSSALQKMTEMPHTLATSTLPYASSLGYQNGAFGSLGCPSQHTHTHPSPTNPGYVVPCNCTAWSASSLQPPVAYILFPGMTKSGIDPYSSAHAAAM</sequence>
<evidence type="ECO:0000256" key="3">
    <source>
        <dbReference type="ARBA" id="ARBA00023242"/>
    </source>
</evidence>
<dbReference type="GO" id="GO:0030182">
    <property type="term" value="P:neuron differentiation"/>
    <property type="evidence" value="ECO:0007669"/>
    <property type="project" value="TreeGrafter"/>
</dbReference>
<accession>A0A553P524</accession>
<reference evidence="7 8" key="1">
    <citation type="journal article" date="2019" name="Sci. Data">
        <title>Hybrid genome assembly and annotation of Danionella translucida.</title>
        <authorList>
            <person name="Kadobianskyi M."/>
            <person name="Schulze L."/>
            <person name="Schuelke M."/>
            <person name="Judkewitz B."/>
        </authorList>
    </citation>
    <scope>NUCLEOTIDE SEQUENCE [LARGE SCALE GENOMIC DNA]</scope>
    <source>
        <strain evidence="7 8">Bolton</strain>
    </source>
</reference>
<keyword evidence="2 4" id="KW-0238">DNA-binding</keyword>
<dbReference type="InterPro" id="IPR036910">
    <property type="entry name" value="HMG_box_dom_sf"/>
</dbReference>
<dbReference type="GO" id="GO:0001228">
    <property type="term" value="F:DNA-binding transcription activator activity, RNA polymerase II-specific"/>
    <property type="evidence" value="ECO:0007669"/>
    <property type="project" value="TreeGrafter"/>
</dbReference>
<dbReference type="InterPro" id="IPR009071">
    <property type="entry name" value="HMG_box_dom"/>
</dbReference>
<dbReference type="GO" id="GO:0000122">
    <property type="term" value="P:negative regulation of transcription by RNA polymerase II"/>
    <property type="evidence" value="ECO:0007669"/>
    <property type="project" value="TreeGrafter"/>
</dbReference>
<dbReference type="Gene3D" id="1.10.30.10">
    <property type="entry name" value="High mobility group box domain"/>
    <property type="match status" value="1"/>
</dbReference>
<keyword evidence="3 4" id="KW-0539">Nucleus</keyword>
<dbReference type="GO" id="GO:0000978">
    <property type="term" value="F:RNA polymerase II cis-regulatory region sequence-specific DNA binding"/>
    <property type="evidence" value="ECO:0007669"/>
    <property type="project" value="TreeGrafter"/>
</dbReference>
<dbReference type="FunFam" id="1.10.30.10:FF:000002">
    <property type="entry name" value="transcription factor Sox-2"/>
    <property type="match status" value="1"/>
</dbReference>
<dbReference type="PROSITE" id="PS50118">
    <property type="entry name" value="HMG_BOX_2"/>
    <property type="match status" value="1"/>
</dbReference>
<evidence type="ECO:0000313" key="7">
    <source>
        <dbReference type="EMBL" id="TRY72787.1"/>
    </source>
</evidence>
<dbReference type="CDD" id="cd01388">
    <property type="entry name" value="HMG-box_SoxB"/>
    <property type="match status" value="1"/>
</dbReference>
<gene>
    <name evidence="7" type="ORF">DNTS_029739</name>
</gene>
<evidence type="ECO:0000259" key="6">
    <source>
        <dbReference type="PROSITE" id="PS50118"/>
    </source>
</evidence>
<comment type="caution">
    <text evidence="7">The sequence shown here is derived from an EMBL/GenBank/DDBJ whole genome shotgun (WGS) entry which is preliminary data.</text>
</comment>
<dbReference type="PANTHER" id="PTHR10270:SF107">
    <property type="entry name" value="TRANSCRIPTION FACTOR SOX-14"/>
    <property type="match status" value="1"/>
</dbReference>
<dbReference type="EMBL" id="SRMA01026749">
    <property type="protein sequence ID" value="TRY72787.1"/>
    <property type="molecule type" value="Genomic_DNA"/>
</dbReference>
<protein>
    <recommendedName>
        <fullName evidence="6">HMG box domain-containing protein</fullName>
    </recommendedName>
</protein>
<dbReference type="GO" id="GO:0007420">
    <property type="term" value="P:brain development"/>
    <property type="evidence" value="ECO:0007669"/>
    <property type="project" value="TreeGrafter"/>
</dbReference>
<evidence type="ECO:0000256" key="5">
    <source>
        <dbReference type="SAM" id="MobiDB-lite"/>
    </source>
</evidence>